<gene>
    <name evidence="1" type="ORF">ACFFN1_10900</name>
</gene>
<reference evidence="1 2" key="1">
    <citation type="submission" date="2024-09" db="EMBL/GenBank/DDBJ databases">
        <authorList>
            <person name="Sun Q."/>
            <person name="Mori K."/>
        </authorList>
    </citation>
    <scope>NUCLEOTIDE SEQUENCE [LARGE SCALE GENOMIC DNA]</scope>
    <source>
        <strain evidence="1 2">JCM 11683</strain>
    </source>
</reference>
<sequence length="111" mass="12179">MTTTFTANLVFVPEQTSILYPEHGVDFLLDRDLADTGETQGAAEHVTWIEAQNPTIEGREIEDGEVIDPGTWELGEADEIIAAQGFERTSDWETVDQHGTAYLTATIAPAE</sequence>
<protein>
    <submittedName>
        <fullName evidence="1">Uncharacterized protein</fullName>
    </submittedName>
</protein>
<dbReference type="Proteomes" id="UP001589707">
    <property type="component" value="Unassembled WGS sequence"/>
</dbReference>
<name>A0ABV5X5B9_9MICO</name>
<evidence type="ECO:0000313" key="2">
    <source>
        <dbReference type="Proteomes" id="UP001589707"/>
    </source>
</evidence>
<dbReference type="RefSeq" id="WP_376840757.1">
    <property type="nucleotide sequence ID" value="NZ_JBHMAU010000067.1"/>
</dbReference>
<organism evidence="1 2">
    <name type="scientific">Brevibacterium otitidis</name>
    <dbReference type="NCBI Taxonomy" id="53364"/>
    <lineage>
        <taxon>Bacteria</taxon>
        <taxon>Bacillati</taxon>
        <taxon>Actinomycetota</taxon>
        <taxon>Actinomycetes</taxon>
        <taxon>Micrococcales</taxon>
        <taxon>Brevibacteriaceae</taxon>
        <taxon>Brevibacterium</taxon>
    </lineage>
</organism>
<keyword evidence="2" id="KW-1185">Reference proteome</keyword>
<evidence type="ECO:0000313" key="1">
    <source>
        <dbReference type="EMBL" id="MFB9776897.1"/>
    </source>
</evidence>
<comment type="caution">
    <text evidence="1">The sequence shown here is derived from an EMBL/GenBank/DDBJ whole genome shotgun (WGS) entry which is preliminary data.</text>
</comment>
<dbReference type="EMBL" id="JBHMAU010000067">
    <property type="protein sequence ID" value="MFB9776897.1"/>
    <property type="molecule type" value="Genomic_DNA"/>
</dbReference>
<accession>A0ABV5X5B9</accession>
<proteinExistence type="predicted"/>